<keyword evidence="2" id="KW-0521">NADP</keyword>
<reference evidence="5 6" key="1">
    <citation type="submission" date="2024-06" db="EMBL/GenBank/DDBJ databases">
        <authorList>
            <person name="Campbell A.G."/>
        </authorList>
    </citation>
    <scope>NUCLEOTIDE SEQUENCE [LARGE SCALE GENOMIC DNA]</scope>
    <source>
        <strain evidence="5 6">EM12</strain>
    </source>
</reference>
<sequence length="278" mass="30452">MTAPDPVPQIALNDGRSIPQLGFGVWRLQAAETPALVGTALGSGYRSIDTAAAYGNENGVGRGLRETIVSRAEVFVTTKLWNDSQGYDATLRAFDQSLARLGLEQVDLYLIHWPCPERGLYLDSWRALIRLREEGRAASIGVSNFTEAHLDRLVSETGVTPALNQIELHPHFQQHALRAAHARLGIITEAWSPLGQAQVLDDPIITRIADRLGRSPAQVVLRWHVENGFVAIPKSATPTRMHENIDVFGFALTEEDHAAIGGLDRADGRIGPDPMTFQ</sequence>
<evidence type="ECO:0000313" key="6">
    <source>
        <dbReference type="Proteomes" id="UP001480955"/>
    </source>
</evidence>
<comment type="similarity">
    <text evidence="1">Belongs to the aldo/keto reductase family.</text>
</comment>
<keyword evidence="6" id="KW-1185">Reference proteome</keyword>
<accession>A0ABV1QIR2</accession>
<dbReference type="PROSITE" id="PS00798">
    <property type="entry name" value="ALDOKETO_REDUCTASE_1"/>
    <property type="match status" value="1"/>
</dbReference>
<proteinExistence type="inferred from homology"/>
<dbReference type="RefSeq" id="WP_238253602.1">
    <property type="nucleotide sequence ID" value="NZ_BPRD01000016.1"/>
</dbReference>
<gene>
    <name evidence="5" type="ORF">ABS772_04975</name>
</gene>
<name>A0ABV1QIR2_9HYPH</name>
<dbReference type="Gene3D" id="3.20.20.100">
    <property type="entry name" value="NADP-dependent oxidoreductase domain"/>
    <property type="match status" value="1"/>
</dbReference>
<dbReference type="Proteomes" id="UP001480955">
    <property type="component" value="Unassembled WGS sequence"/>
</dbReference>
<dbReference type="SUPFAM" id="SSF51430">
    <property type="entry name" value="NAD(P)-linked oxidoreductase"/>
    <property type="match status" value="1"/>
</dbReference>
<dbReference type="PROSITE" id="PS00063">
    <property type="entry name" value="ALDOKETO_REDUCTASE_3"/>
    <property type="match status" value="1"/>
</dbReference>
<dbReference type="InterPro" id="IPR036812">
    <property type="entry name" value="NAD(P)_OxRdtase_dom_sf"/>
</dbReference>
<dbReference type="EMBL" id="JBELQE010000032">
    <property type="protein sequence ID" value="MER2249263.1"/>
    <property type="molecule type" value="Genomic_DNA"/>
</dbReference>
<dbReference type="PRINTS" id="PR00069">
    <property type="entry name" value="ALDKETRDTASE"/>
</dbReference>
<dbReference type="PIRSF" id="PIRSF000097">
    <property type="entry name" value="AKR"/>
    <property type="match status" value="1"/>
</dbReference>
<feature type="domain" description="NADP-dependent oxidoreductase" evidence="4">
    <location>
        <begin position="21"/>
        <end position="262"/>
    </location>
</feature>
<dbReference type="Pfam" id="PF00248">
    <property type="entry name" value="Aldo_ket_red"/>
    <property type="match status" value="1"/>
</dbReference>
<dbReference type="PANTHER" id="PTHR43827">
    <property type="entry name" value="2,5-DIKETO-D-GLUCONIC ACID REDUCTASE"/>
    <property type="match status" value="1"/>
</dbReference>
<evidence type="ECO:0000313" key="5">
    <source>
        <dbReference type="EMBL" id="MER2249263.1"/>
    </source>
</evidence>
<evidence type="ECO:0000259" key="4">
    <source>
        <dbReference type="Pfam" id="PF00248"/>
    </source>
</evidence>
<evidence type="ECO:0000256" key="3">
    <source>
        <dbReference type="ARBA" id="ARBA00023002"/>
    </source>
</evidence>
<dbReference type="InterPro" id="IPR023210">
    <property type="entry name" value="NADP_OxRdtase_dom"/>
</dbReference>
<dbReference type="InterPro" id="IPR018170">
    <property type="entry name" value="Aldo/ket_reductase_CS"/>
</dbReference>
<organism evidence="5 6">
    <name type="scientific">Methylorubrum podarium</name>
    <dbReference type="NCBI Taxonomy" id="200476"/>
    <lineage>
        <taxon>Bacteria</taxon>
        <taxon>Pseudomonadati</taxon>
        <taxon>Pseudomonadota</taxon>
        <taxon>Alphaproteobacteria</taxon>
        <taxon>Hyphomicrobiales</taxon>
        <taxon>Methylobacteriaceae</taxon>
        <taxon>Methylorubrum</taxon>
    </lineage>
</organism>
<comment type="caution">
    <text evidence="5">The sequence shown here is derived from an EMBL/GenBank/DDBJ whole genome shotgun (WGS) entry which is preliminary data.</text>
</comment>
<evidence type="ECO:0000256" key="1">
    <source>
        <dbReference type="ARBA" id="ARBA00007905"/>
    </source>
</evidence>
<evidence type="ECO:0000256" key="2">
    <source>
        <dbReference type="ARBA" id="ARBA00022857"/>
    </source>
</evidence>
<dbReference type="InterPro" id="IPR020471">
    <property type="entry name" value="AKR"/>
</dbReference>
<keyword evidence="3" id="KW-0560">Oxidoreductase</keyword>
<dbReference type="PANTHER" id="PTHR43827:SF3">
    <property type="entry name" value="NADP-DEPENDENT OXIDOREDUCTASE DOMAIN-CONTAINING PROTEIN"/>
    <property type="match status" value="1"/>
</dbReference>
<protein>
    <submittedName>
        <fullName evidence="5">Aldo/keto reductase</fullName>
    </submittedName>
</protein>